<name>A0A556MJV3_9FLAO</name>
<evidence type="ECO:0000259" key="22">
    <source>
        <dbReference type="Pfam" id="PF02875"/>
    </source>
</evidence>
<dbReference type="Pfam" id="PF02875">
    <property type="entry name" value="Mur_ligase_C"/>
    <property type="match status" value="1"/>
</dbReference>
<dbReference type="Proteomes" id="UP000316008">
    <property type="component" value="Unassembled WGS sequence"/>
</dbReference>
<dbReference type="InterPro" id="IPR036615">
    <property type="entry name" value="Mur_ligase_C_dom_sf"/>
</dbReference>
<evidence type="ECO:0000256" key="13">
    <source>
        <dbReference type="ARBA" id="ARBA00022909"/>
    </source>
</evidence>
<gene>
    <name evidence="24" type="ORF">FO442_16270</name>
</gene>
<evidence type="ECO:0000256" key="15">
    <source>
        <dbReference type="ARBA" id="ARBA00030592"/>
    </source>
</evidence>
<sequence>MPRNRGLSIPKDLLKKEPLPIPSKHNNSMNYSETIDWLFRQFPAYHNLGAQAYNPGLKNIEELSAFFHNPEKELRFIHVGGTNGKGSVSNMLASILTESGETVGLFTSPHLFDFTERIRINGNPVDEQFVIEFCEKVRNHSWKIEPSFFEITWMMALVFFHRNSCSIVVAEVGLGGRLDATNIIQPLISVITNIGLDHVNILGDTRAKIAFEKAGIIKTHTPVVLGETDSETFPVFESRAKELQAEIIIPRKEISLPEGIIGYQTGNYIIVSAVCDYLETQGFSVDQTVREKGIRNLKRHTGFFGRMEIIARHPLTIVDCAHNAEGIHALFQSVKEFSRGTLHCIYGTSSDKDLEAILDEFPADAHFYFTAFANPRSIRLEDLKEKVDSRVEKKLFFDSPLKALEKAQDSANKADTILIFGSFFLVHDFFEVFFQKGLAEKK</sequence>
<evidence type="ECO:0000256" key="5">
    <source>
        <dbReference type="ARBA" id="ARBA00013023"/>
    </source>
</evidence>
<evidence type="ECO:0000256" key="9">
    <source>
        <dbReference type="ARBA" id="ARBA00022723"/>
    </source>
</evidence>
<feature type="domain" description="Mur ligase central" evidence="23">
    <location>
        <begin position="79"/>
        <end position="242"/>
    </location>
</feature>
<dbReference type="GO" id="GO:0046656">
    <property type="term" value="P:folic acid biosynthetic process"/>
    <property type="evidence" value="ECO:0007669"/>
    <property type="project" value="UniProtKB-KW"/>
</dbReference>
<dbReference type="InterPro" id="IPR036565">
    <property type="entry name" value="Mur-like_cat_sf"/>
</dbReference>
<evidence type="ECO:0000256" key="19">
    <source>
        <dbReference type="ARBA" id="ARBA00049035"/>
    </source>
</evidence>
<keyword evidence="10 21" id="KW-0547">Nucleotide-binding</keyword>
<dbReference type="Gene3D" id="3.90.190.20">
    <property type="entry name" value="Mur ligase, C-terminal domain"/>
    <property type="match status" value="1"/>
</dbReference>
<evidence type="ECO:0000256" key="6">
    <source>
        <dbReference type="ARBA" id="ARBA00013025"/>
    </source>
</evidence>
<evidence type="ECO:0000256" key="21">
    <source>
        <dbReference type="PIRNR" id="PIRNR001563"/>
    </source>
</evidence>
<dbReference type="NCBIfam" id="TIGR01499">
    <property type="entry name" value="folC"/>
    <property type="match status" value="1"/>
</dbReference>
<evidence type="ECO:0000256" key="20">
    <source>
        <dbReference type="ARBA" id="ARBA00049161"/>
    </source>
</evidence>
<dbReference type="PANTHER" id="PTHR11136:SF0">
    <property type="entry name" value="DIHYDROFOLATE SYNTHETASE-RELATED"/>
    <property type="match status" value="1"/>
</dbReference>
<comment type="caution">
    <text evidence="24">The sequence shown here is derived from an EMBL/GenBank/DDBJ whole genome shotgun (WGS) entry which is preliminary data.</text>
</comment>
<dbReference type="PIRSF" id="PIRSF001563">
    <property type="entry name" value="Folylpolyglu_synth"/>
    <property type="match status" value="1"/>
</dbReference>
<keyword evidence="11 21" id="KW-0067">ATP-binding</keyword>
<accession>A0A556MJV3</accession>
<evidence type="ECO:0000256" key="3">
    <source>
        <dbReference type="ARBA" id="ARBA00005150"/>
    </source>
</evidence>
<evidence type="ECO:0000259" key="23">
    <source>
        <dbReference type="Pfam" id="PF08245"/>
    </source>
</evidence>
<dbReference type="OrthoDB" id="9809356at2"/>
<keyword evidence="25" id="KW-1185">Reference proteome</keyword>
<dbReference type="GO" id="GO:0046872">
    <property type="term" value="F:metal ion binding"/>
    <property type="evidence" value="ECO:0007669"/>
    <property type="project" value="UniProtKB-KW"/>
</dbReference>
<evidence type="ECO:0000256" key="2">
    <source>
        <dbReference type="ARBA" id="ARBA00004799"/>
    </source>
</evidence>
<keyword evidence="13" id="KW-0289">Folate biosynthesis</keyword>
<dbReference type="InterPro" id="IPR004101">
    <property type="entry name" value="Mur_ligase_C"/>
</dbReference>
<dbReference type="InterPro" id="IPR001645">
    <property type="entry name" value="Folylpolyglutamate_synth"/>
</dbReference>
<evidence type="ECO:0000256" key="14">
    <source>
        <dbReference type="ARBA" id="ARBA00030048"/>
    </source>
</evidence>
<evidence type="ECO:0000256" key="18">
    <source>
        <dbReference type="ARBA" id="ARBA00047808"/>
    </source>
</evidence>
<evidence type="ECO:0000256" key="16">
    <source>
        <dbReference type="ARBA" id="ARBA00032510"/>
    </source>
</evidence>
<dbReference type="GO" id="GO:0005737">
    <property type="term" value="C:cytoplasm"/>
    <property type="evidence" value="ECO:0007669"/>
    <property type="project" value="TreeGrafter"/>
</dbReference>
<evidence type="ECO:0000313" key="24">
    <source>
        <dbReference type="EMBL" id="TSJ40153.1"/>
    </source>
</evidence>
<dbReference type="SUPFAM" id="SSF53244">
    <property type="entry name" value="MurD-like peptide ligases, peptide-binding domain"/>
    <property type="match status" value="1"/>
</dbReference>
<evidence type="ECO:0000256" key="17">
    <source>
        <dbReference type="ARBA" id="ARBA00047493"/>
    </source>
</evidence>
<evidence type="ECO:0000256" key="1">
    <source>
        <dbReference type="ARBA" id="ARBA00002714"/>
    </source>
</evidence>
<dbReference type="Gene3D" id="3.40.1190.10">
    <property type="entry name" value="Mur-like, catalytic domain"/>
    <property type="match status" value="1"/>
</dbReference>
<evidence type="ECO:0000256" key="8">
    <source>
        <dbReference type="ARBA" id="ARBA00022598"/>
    </source>
</evidence>
<dbReference type="Pfam" id="PF08245">
    <property type="entry name" value="Mur_ligase_M"/>
    <property type="match status" value="1"/>
</dbReference>
<feature type="domain" description="Mur ligase C-terminal" evidence="22">
    <location>
        <begin position="305"/>
        <end position="423"/>
    </location>
</feature>
<comment type="catalytic activity">
    <reaction evidence="17">
        <text>(6S)-5,6,7,8-tetrahydrofolyl-(gamma-L-Glu)(n) + L-glutamate + ATP = (6S)-5,6,7,8-tetrahydrofolyl-(gamma-L-Glu)(n+1) + ADP + phosphate + H(+)</text>
        <dbReference type="Rhea" id="RHEA:10580"/>
        <dbReference type="Rhea" id="RHEA-COMP:14738"/>
        <dbReference type="Rhea" id="RHEA-COMP:14740"/>
        <dbReference type="ChEBI" id="CHEBI:15378"/>
        <dbReference type="ChEBI" id="CHEBI:29985"/>
        <dbReference type="ChEBI" id="CHEBI:30616"/>
        <dbReference type="ChEBI" id="CHEBI:43474"/>
        <dbReference type="ChEBI" id="CHEBI:141005"/>
        <dbReference type="ChEBI" id="CHEBI:456216"/>
        <dbReference type="EC" id="6.3.2.17"/>
    </reaction>
</comment>
<dbReference type="InterPro" id="IPR018109">
    <property type="entry name" value="Folylpolyglutamate_synth_CS"/>
</dbReference>
<reference evidence="24 25" key="1">
    <citation type="submission" date="2019-07" db="EMBL/GenBank/DDBJ databases">
        <authorList>
            <person name="Huq M.A."/>
        </authorList>
    </citation>
    <scope>NUCLEOTIDE SEQUENCE [LARGE SCALE GENOMIC DNA]</scope>
    <source>
        <strain evidence="24 25">MAH-3</strain>
    </source>
</reference>
<dbReference type="GO" id="GO:0005524">
    <property type="term" value="F:ATP binding"/>
    <property type="evidence" value="ECO:0007669"/>
    <property type="project" value="UniProtKB-KW"/>
</dbReference>
<evidence type="ECO:0000256" key="11">
    <source>
        <dbReference type="ARBA" id="ARBA00022840"/>
    </source>
</evidence>
<dbReference type="InterPro" id="IPR013221">
    <property type="entry name" value="Mur_ligase_cen"/>
</dbReference>
<evidence type="ECO:0000256" key="12">
    <source>
        <dbReference type="ARBA" id="ARBA00022842"/>
    </source>
</evidence>
<proteinExistence type="inferred from homology"/>
<comment type="catalytic activity">
    <reaction evidence="20">
        <text>7,8-dihydropteroate + L-glutamate + ATP = 7,8-dihydrofolate + ADP + phosphate + H(+)</text>
        <dbReference type="Rhea" id="RHEA:23584"/>
        <dbReference type="ChEBI" id="CHEBI:15378"/>
        <dbReference type="ChEBI" id="CHEBI:17839"/>
        <dbReference type="ChEBI" id="CHEBI:29985"/>
        <dbReference type="ChEBI" id="CHEBI:30616"/>
        <dbReference type="ChEBI" id="CHEBI:43474"/>
        <dbReference type="ChEBI" id="CHEBI:57451"/>
        <dbReference type="ChEBI" id="CHEBI:456216"/>
        <dbReference type="EC" id="6.3.2.12"/>
    </reaction>
</comment>
<dbReference type="SUPFAM" id="SSF53623">
    <property type="entry name" value="MurD-like peptide ligases, catalytic domain"/>
    <property type="match status" value="1"/>
</dbReference>
<comment type="catalytic activity">
    <reaction evidence="18">
        <text>10-formyltetrahydrofolyl-(gamma-L-Glu)(n) + L-glutamate + ATP = 10-formyltetrahydrofolyl-(gamma-L-Glu)(n+1) + ADP + phosphate + H(+)</text>
        <dbReference type="Rhea" id="RHEA:51904"/>
        <dbReference type="Rhea" id="RHEA-COMP:13088"/>
        <dbReference type="Rhea" id="RHEA-COMP:14300"/>
        <dbReference type="ChEBI" id="CHEBI:15378"/>
        <dbReference type="ChEBI" id="CHEBI:29985"/>
        <dbReference type="ChEBI" id="CHEBI:30616"/>
        <dbReference type="ChEBI" id="CHEBI:43474"/>
        <dbReference type="ChEBI" id="CHEBI:134413"/>
        <dbReference type="ChEBI" id="CHEBI:456216"/>
        <dbReference type="EC" id="6.3.2.17"/>
    </reaction>
</comment>
<comment type="pathway">
    <text evidence="3">Cofactor biosynthesis; tetrahydrofolylpolyglutamate biosynthesis.</text>
</comment>
<dbReference type="EMBL" id="VLPL01000009">
    <property type="protein sequence ID" value="TSJ40153.1"/>
    <property type="molecule type" value="Genomic_DNA"/>
</dbReference>
<evidence type="ECO:0000256" key="4">
    <source>
        <dbReference type="ARBA" id="ARBA00008276"/>
    </source>
</evidence>
<comment type="similarity">
    <text evidence="4 21">Belongs to the folylpolyglutamate synthase family.</text>
</comment>
<dbReference type="EC" id="6.3.2.12" evidence="5"/>
<dbReference type="PANTHER" id="PTHR11136">
    <property type="entry name" value="FOLYLPOLYGLUTAMATE SYNTHASE-RELATED"/>
    <property type="match status" value="1"/>
</dbReference>
<dbReference type="EC" id="6.3.2.17" evidence="6"/>
<evidence type="ECO:0000313" key="25">
    <source>
        <dbReference type="Proteomes" id="UP000316008"/>
    </source>
</evidence>
<protein>
    <recommendedName>
        <fullName evidence="7">Dihydrofolate synthase/folylpolyglutamate synthase</fullName>
        <ecNumber evidence="5">6.3.2.12</ecNumber>
        <ecNumber evidence="6">6.3.2.17</ecNumber>
    </recommendedName>
    <alternativeName>
        <fullName evidence="16">Folylpoly-gamma-glutamate synthetase-dihydrofolate synthetase</fullName>
    </alternativeName>
    <alternativeName>
        <fullName evidence="14">Folylpolyglutamate synthetase</fullName>
    </alternativeName>
    <alternativeName>
        <fullName evidence="15">Tetrahydrofolylpolyglutamate synthase</fullName>
    </alternativeName>
</protein>
<comment type="catalytic activity">
    <reaction evidence="19">
        <text>(6R)-5,10-methylenetetrahydrofolyl-(gamma-L-Glu)(n) + L-glutamate + ATP = (6R)-5,10-methylenetetrahydrofolyl-(gamma-L-Glu)(n+1) + ADP + phosphate + H(+)</text>
        <dbReference type="Rhea" id="RHEA:51912"/>
        <dbReference type="Rhea" id="RHEA-COMP:13257"/>
        <dbReference type="Rhea" id="RHEA-COMP:13258"/>
        <dbReference type="ChEBI" id="CHEBI:15378"/>
        <dbReference type="ChEBI" id="CHEBI:29985"/>
        <dbReference type="ChEBI" id="CHEBI:30616"/>
        <dbReference type="ChEBI" id="CHEBI:43474"/>
        <dbReference type="ChEBI" id="CHEBI:136572"/>
        <dbReference type="ChEBI" id="CHEBI:456216"/>
        <dbReference type="EC" id="6.3.2.17"/>
    </reaction>
</comment>
<keyword evidence="9" id="KW-0479">Metal-binding</keyword>
<comment type="function">
    <text evidence="1">Functions in two distinct reactions of the de novo folate biosynthetic pathway. Catalyzes the addition of a glutamate residue to dihydropteroate (7,8-dihydropteroate or H2Pte) to form dihydrofolate (7,8-dihydrofolate monoglutamate or H2Pte-Glu). Also catalyzes successive additions of L-glutamate to tetrahydrofolate or 10-formyltetrahydrofolate or 5,10-methylenetetrahydrofolate, leading to folylpolyglutamate derivatives.</text>
</comment>
<evidence type="ECO:0000256" key="10">
    <source>
        <dbReference type="ARBA" id="ARBA00022741"/>
    </source>
</evidence>
<dbReference type="GO" id="GO:0008841">
    <property type="term" value="F:dihydrofolate synthase activity"/>
    <property type="evidence" value="ECO:0007669"/>
    <property type="project" value="UniProtKB-EC"/>
</dbReference>
<keyword evidence="8 21" id="KW-0436">Ligase</keyword>
<dbReference type="GO" id="GO:0004326">
    <property type="term" value="F:tetrahydrofolylpolyglutamate synthase activity"/>
    <property type="evidence" value="ECO:0007669"/>
    <property type="project" value="UniProtKB-EC"/>
</dbReference>
<dbReference type="PROSITE" id="PS01011">
    <property type="entry name" value="FOLYLPOLYGLU_SYNT_1"/>
    <property type="match status" value="1"/>
</dbReference>
<comment type="pathway">
    <text evidence="2">Cofactor biosynthesis; tetrahydrofolate biosynthesis; 7,8-dihydrofolate from 2-amino-4-hydroxy-6-hydroxymethyl-7,8-dihydropteridine diphosphate and 4-aminobenzoate: step 2/2.</text>
</comment>
<evidence type="ECO:0000256" key="7">
    <source>
        <dbReference type="ARBA" id="ARBA00019357"/>
    </source>
</evidence>
<dbReference type="AlphaFoldDB" id="A0A556MJV3"/>
<keyword evidence="12" id="KW-0460">Magnesium</keyword>
<organism evidence="24 25">
    <name type="scientific">Fluviicola chungangensis</name>
    <dbReference type="NCBI Taxonomy" id="2597671"/>
    <lineage>
        <taxon>Bacteria</taxon>
        <taxon>Pseudomonadati</taxon>
        <taxon>Bacteroidota</taxon>
        <taxon>Flavobacteriia</taxon>
        <taxon>Flavobacteriales</taxon>
        <taxon>Crocinitomicaceae</taxon>
        <taxon>Fluviicola</taxon>
    </lineage>
</organism>